<organism evidence="2 3">
    <name type="scientific">Wenzhouxiangella marina</name>
    <dbReference type="NCBI Taxonomy" id="1579979"/>
    <lineage>
        <taxon>Bacteria</taxon>
        <taxon>Pseudomonadati</taxon>
        <taxon>Pseudomonadota</taxon>
        <taxon>Gammaproteobacteria</taxon>
        <taxon>Chromatiales</taxon>
        <taxon>Wenzhouxiangellaceae</taxon>
        <taxon>Wenzhouxiangella</taxon>
    </lineage>
</organism>
<keyword evidence="1" id="KW-0732">Signal</keyword>
<gene>
    <name evidence="2" type="ORF">WM2015_494</name>
</gene>
<protein>
    <submittedName>
        <fullName evidence="2">Uncharacterized protein</fullName>
    </submittedName>
</protein>
<accession>A0A0K0XTC9</accession>
<proteinExistence type="predicted"/>
<dbReference type="EMBL" id="CP012154">
    <property type="protein sequence ID" value="AKS40876.1"/>
    <property type="molecule type" value="Genomic_DNA"/>
</dbReference>
<evidence type="ECO:0000313" key="2">
    <source>
        <dbReference type="EMBL" id="AKS40876.1"/>
    </source>
</evidence>
<name>A0A0K0XTC9_9GAMM</name>
<dbReference type="AlphaFoldDB" id="A0A0K0XTC9"/>
<dbReference type="KEGG" id="wma:WM2015_494"/>
<evidence type="ECO:0000256" key="1">
    <source>
        <dbReference type="SAM" id="SignalP"/>
    </source>
</evidence>
<sequence>MKRNTLTTAVLAGLTGMAGMVSVSNAVNVNPDGLGQVLMFPYYTARGGNDTLISIVNTTERGKAVKIRILEALNSREVLDFNIYMSEWDVWTGAITAASDGGGKLLTSDTTCTAPRIFAPSAGIGTDVNGDGVPDFGEIDFLPFQYTLGNTDFGPQGEERNASGHIEFIEMGTFLPTPASAAAGTEPYVAWSAKHVGPAGAREPNRCATFTELWAPANPGAVWRLGDSNFGFEPVGDDTLATGGLFGAASIINVAEGTMFSYNATAVDAFWSTNPLAGGALHTNPASLLPSLANGTNRTSNVFVNGVVQTNTWPGTVPVAPINATVMFETLMNEYNIEAGLGGRSEWVLTYPTKRFHTDAQGPVGTVVPNSPIPPFTNTWHRTSSGALNLPCEALSFRVWDREETEPTPDIGEVIPSPPPPTDAPQVFELCRETNVVRFTLDGDLPAETEILKEPIREGAFERLSYANFQLPDAFQAGWVRFDLTDVPTGAIIAPGANDPRRTTPADNGDQFEGMPVIGFWVNTFTNGALPGGTLANYGGSFDHHGSRSIVLGSVVIP</sequence>
<feature type="chain" id="PRO_5005454371" evidence="1">
    <location>
        <begin position="27"/>
        <end position="558"/>
    </location>
</feature>
<dbReference type="STRING" id="1579979.WM2015_494"/>
<feature type="signal peptide" evidence="1">
    <location>
        <begin position="1"/>
        <end position="26"/>
    </location>
</feature>
<reference evidence="2 3" key="1">
    <citation type="submission" date="2015-07" db="EMBL/GenBank/DDBJ databases">
        <authorList>
            <person name="Noorani M."/>
        </authorList>
    </citation>
    <scope>NUCLEOTIDE SEQUENCE [LARGE SCALE GENOMIC DNA]</scope>
    <source>
        <strain evidence="2 3">KCTC 42284</strain>
    </source>
</reference>
<evidence type="ECO:0000313" key="3">
    <source>
        <dbReference type="Proteomes" id="UP000066624"/>
    </source>
</evidence>
<dbReference type="Proteomes" id="UP000066624">
    <property type="component" value="Chromosome"/>
</dbReference>
<keyword evidence="3" id="KW-1185">Reference proteome</keyword>